<protein>
    <submittedName>
        <fullName evidence="2">Uncharacterized protein</fullName>
    </submittedName>
</protein>
<organism evidence="2 3">
    <name type="scientific">Kitasatospora cheerisanensis KCTC 2395</name>
    <dbReference type="NCBI Taxonomy" id="1348663"/>
    <lineage>
        <taxon>Bacteria</taxon>
        <taxon>Bacillati</taxon>
        <taxon>Actinomycetota</taxon>
        <taxon>Actinomycetes</taxon>
        <taxon>Kitasatosporales</taxon>
        <taxon>Streptomycetaceae</taxon>
        <taxon>Kitasatospora</taxon>
    </lineage>
</organism>
<dbReference type="Proteomes" id="UP000027178">
    <property type="component" value="Unassembled WGS sequence"/>
</dbReference>
<keyword evidence="3" id="KW-1185">Reference proteome</keyword>
<name>A0A066YQG7_9ACTN</name>
<dbReference type="HOGENOM" id="CLU_3217443_0_0_11"/>
<sequence>MGDSGPRHGAQFLPGHAAGATRAPLRRFGGSRVVRAGHAERDAM</sequence>
<proteinExistence type="predicted"/>
<comment type="caution">
    <text evidence="2">The sequence shown here is derived from an EMBL/GenBank/DDBJ whole genome shotgun (WGS) entry which is preliminary data.</text>
</comment>
<dbReference type="AlphaFoldDB" id="A0A066YQG7"/>
<feature type="region of interest" description="Disordered" evidence="1">
    <location>
        <begin position="1"/>
        <end position="44"/>
    </location>
</feature>
<evidence type="ECO:0000256" key="1">
    <source>
        <dbReference type="SAM" id="MobiDB-lite"/>
    </source>
</evidence>
<dbReference type="EMBL" id="JNBY01000094">
    <property type="protein sequence ID" value="KDN83783.1"/>
    <property type="molecule type" value="Genomic_DNA"/>
</dbReference>
<evidence type="ECO:0000313" key="3">
    <source>
        <dbReference type="Proteomes" id="UP000027178"/>
    </source>
</evidence>
<evidence type="ECO:0000313" key="2">
    <source>
        <dbReference type="EMBL" id="KDN83783.1"/>
    </source>
</evidence>
<gene>
    <name evidence="2" type="ORF">KCH_44320</name>
</gene>
<reference evidence="2 3" key="1">
    <citation type="submission" date="2014-05" db="EMBL/GenBank/DDBJ databases">
        <title>Draft Genome Sequence of Kitasatospora cheerisanensis KCTC 2395.</title>
        <authorList>
            <person name="Nam D.H."/>
        </authorList>
    </citation>
    <scope>NUCLEOTIDE SEQUENCE [LARGE SCALE GENOMIC DNA]</scope>
    <source>
        <strain evidence="2 3">KCTC 2395</strain>
    </source>
</reference>
<accession>A0A066YQG7</accession>